<dbReference type="Proteomes" id="UP000310636">
    <property type="component" value="Unassembled WGS sequence"/>
</dbReference>
<evidence type="ECO:0000256" key="2">
    <source>
        <dbReference type="ARBA" id="ARBA00022649"/>
    </source>
</evidence>
<dbReference type="InterPro" id="IPR007712">
    <property type="entry name" value="RelE/ParE_toxin"/>
</dbReference>
<accession>A0A4S4C700</accession>
<dbReference type="SUPFAM" id="SSF143011">
    <property type="entry name" value="RelE-like"/>
    <property type="match status" value="1"/>
</dbReference>
<keyword evidence="4" id="KW-1185">Reference proteome</keyword>
<dbReference type="NCBIfam" id="TIGR02385">
    <property type="entry name" value="RelE_StbE"/>
    <property type="match status" value="1"/>
</dbReference>
<comment type="caution">
    <text evidence="3">The sequence shown here is derived from an EMBL/GenBank/DDBJ whole genome shotgun (WGS) entry which is preliminary data.</text>
</comment>
<reference evidence="3 4" key="1">
    <citation type="submission" date="2019-04" db="EMBL/GenBank/DDBJ databases">
        <title>Cohnella sp. nov. isolated from preserved vegetables.</title>
        <authorList>
            <person name="Lin S.-Y."/>
            <person name="Hung M.-H."/>
            <person name="Young C.-C."/>
        </authorList>
    </citation>
    <scope>NUCLEOTIDE SEQUENCE [LARGE SCALE GENOMIC DNA]</scope>
    <source>
        <strain evidence="3 4">CC-MHH1044</strain>
    </source>
</reference>
<comment type="similarity">
    <text evidence="1">Belongs to the RelE toxin family.</text>
</comment>
<dbReference type="Pfam" id="PF05016">
    <property type="entry name" value="ParE_toxin"/>
    <property type="match status" value="1"/>
</dbReference>
<dbReference type="AlphaFoldDB" id="A0A4S4C700"/>
<dbReference type="Gene3D" id="3.30.2310.20">
    <property type="entry name" value="RelE-like"/>
    <property type="match status" value="1"/>
</dbReference>
<organism evidence="3 4">
    <name type="scientific">Cohnella fermenti</name>
    <dbReference type="NCBI Taxonomy" id="2565925"/>
    <lineage>
        <taxon>Bacteria</taxon>
        <taxon>Bacillati</taxon>
        <taxon>Bacillota</taxon>
        <taxon>Bacilli</taxon>
        <taxon>Bacillales</taxon>
        <taxon>Paenibacillaceae</taxon>
        <taxon>Cohnella</taxon>
    </lineage>
</organism>
<dbReference type="PANTHER" id="PTHR35601">
    <property type="entry name" value="TOXIN RELE"/>
    <property type="match status" value="1"/>
</dbReference>
<name>A0A4S4C700_9BACL</name>
<gene>
    <name evidence="3" type="ORF">E6C55_03185</name>
</gene>
<proteinExistence type="inferred from homology"/>
<sequence length="95" mass="10905">MGRTLNVTSTYKVKFTKEAFKALQKLTSKRQQQVGSIVEQLARNPFIVPDVKPLQGTLNDDYRVRIGSLRLIYRIEQNELIITVLHLGSRGDVYK</sequence>
<dbReference type="PANTHER" id="PTHR35601:SF1">
    <property type="entry name" value="TOXIN RELE"/>
    <property type="match status" value="1"/>
</dbReference>
<evidence type="ECO:0000313" key="3">
    <source>
        <dbReference type="EMBL" id="THF83709.1"/>
    </source>
</evidence>
<dbReference type="EMBL" id="SSOB01000003">
    <property type="protein sequence ID" value="THF83709.1"/>
    <property type="molecule type" value="Genomic_DNA"/>
</dbReference>
<protein>
    <submittedName>
        <fullName evidence="3">Type II toxin-antitoxin system RelE/ParE family toxin</fullName>
    </submittedName>
</protein>
<dbReference type="OrthoDB" id="9805098at2"/>
<keyword evidence="2" id="KW-1277">Toxin-antitoxin system</keyword>
<evidence type="ECO:0000313" key="4">
    <source>
        <dbReference type="Proteomes" id="UP000310636"/>
    </source>
</evidence>
<evidence type="ECO:0000256" key="1">
    <source>
        <dbReference type="ARBA" id="ARBA00006226"/>
    </source>
</evidence>
<dbReference type="InterPro" id="IPR035093">
    <property type="entry name" value="RelE/ParE_toxin_dom_sf"/>
</dbReference>